<evidence type="ECO:0000256" key="5">
    <source>
        <dbReference type="ARBA" id="ARBA00022490"/>
    </source>
</evidence>
<keyword evidence="15" id="KW-1185">Reference proteome</keyword>
<evidence type="ECO:0000256" key="3">
    <source>
        <dbReference type="ARBA" id="ARBA00004496"/>
    </source>
</evidence>
<keyword evidence="5" id="KW-0963">Cytoplasm</keyword>
<dbReference type="Proteomes" id="UP000694569">
    <property type="component" value="Unplaced"/>
</dbReference>
<dbReference type="AlphaFoldDB" id="A0A8C5W9C6"/>
<keyword evidence="7" id="KW-0677">Repeat</keyword>
<feature type="domain" description="PH" evidence="13">
    <location>
        <begin position="12"/>
        <end position="117"/>
    </location>
</feature>
<feature type="compositionally biased region" description="Basic and acidic residues" evidence="12">
    <location>
        <begin position="333"/>
        <end position="345"/>
    </location>
</feature>
<sequence length="410" mass="46648">MEVVGMPYVDRQNRTCGFLDIEDGESGKFLRRYFILDTKANYLLWYMDNPQNLPNGTGAVGSLKLTYISKVGIVNVKPKAKATFCFVINALSQRYFLQANDQKDLQDWVAALNSASKITVPRPGCASVSEIRSTLPQDHKVQTAYKTEIIAGVVVQTPINQNGAELQEASQSESHTHTTLRRTQSQIPLPMNKPLSTRSILKSGFCVKQGNMRKNWKRRYFILDAFSISYFKCEKDRDPLRSIYLTDILKTHECLVKSGDLLMRDNLFEIITTPRTFYIQADSPQEMQSWIKAITAAIQTLRMRYRELSFGRTMSLNRACLPPSPSASVRSFSHSEGKRHLEKSPSMKSSWQPWTPVPKCETEKSEEVISDTNTFQEGGVRARHVSEPQRVLEKPFLFSLDDLNIRTSDV</sequence>
<feature type="region of interest" description="Disordered" evidence="12">
    <location>
        <begin position="325"/>
        <end position="386"/>
    </location>
</feature>
<reference evidence="14" key="2">
    <citation type="submission" date="2025-09" db="UniProtKB">
        <authorList>
            <consortium name="Ensembl"/>
        </authorList>
    </citation>
    <scope>IDENTIFICATION</scope>
</reference>
<proteinExistence type="predicted"/>
<dbReference type="GO" id="GO:0005737">
    <property type="term" value="C:cytoplasm"/>
    <property type="evidence" value="ECO:0007669"/>
    <property type="project" value="UniProtKB-SubCell"/>
</dbReference>
<evidence type="ECO:0000256" key="6">
    <source>
        <dbReference type="ARBA" id="ARBA00022553"/>
    </source>
</evidence>
<dbReference type="PANTHER" id="PTHR14336:SF5">
    <property type="entry name" value="PLECKSTRIN HOMOLOGY DOMAIN-CONTAINING FAMILY A MEMBER 2"/>
    <property type="match status" value="1"/>
</dbReference>
<evidence type="ECO:0000256" key="2">
    <source>
        <dbReference type="ARBA" id="ARBA00004202"/>
    </source>
</evidence>
<dbReference type="Ensembl" id="ENSLLET00000025519.1">
    <property type="protein sequence ID" value="ENSLLEP00000024577.1"/>
    <property type="gene ID" value="ENSLLEG00000015647.1"/>
</dbReference>
<evidence type="ECO:0000256" key="7">
    <source>
        <dbReference type="ARBA" id="ARBA00022737"/>
    </source>
</evidence>
<dbReference type="FunFam" id="2.30.29.30:FF:000042">
    <property type="entry name" value="pleckstrin homology domain-containing family A member 1 isoform X2"/>
    <property type="match status" value="1"/>
</dbReference>
<feature type="domain" description="PH" evidence="13">
    <location>
        <begin position="199"/>
        <end position="299"/>
    </location>
</feature>
<keyword evidence="8" id="KW-0446">Lipid-binding</keyword>
<dbReference type="Pfam" id="PF00169">
    <property type="entry name" value="PH"/>
    <property type="match status" value="2"/>
</dbReference>
<dbReference type="Gene3D" id="2.30.29.30">
    <property type="entry name" value="Pleckstrin-homology domain (PH domain)/Phosphotyrosine-binding domain (PTB)"/>
    <property type="match status" value="2"/>
</dbReference>
<dbReference type="PANTHER" id="PTHR14336">
    <property type="entry name" value="TANDEM PH DOMAIN CONTAINING PROTEIN"/>
    <property type="match status" value="1"/>
</dbReference>
<evidence type="ECO:0000313" key="15">
    <source>
        <dbReference type="Proteomes" id="UP000694569"/>
    </source>
</evidence>
<organism evidence="14 15">
    <name type="scientific">Leptobrachium leishanense</name>
    <name type="common">Leishan spiny toad</name>
    <dbReference type="NCBI Taxonomy" id="445787"/>
    <lineage>
        <taxon>Eukaryota</taxon>
        <taxon>Metazoa</taxon>
        <taxon>Chordata</taxon>
        <taxon>Craniata</taxon>
        <taxon>Vertebrata</taxon>
        <taxon>Euteleostomi</taxon>
        <taxon>Amphibia</taxon>
        <taxon>Batrachia</taxon>
        <taxon>Anura</taxon>
        <taxon>Pelobatoidea</taxon>
        <taxon>Megophryidae</taxon>
        <taxon>Leptobrachium</taxon>
    </lineage>
</organism>
<protein>
    <recommendedName>
        <fullName evidence="13">PH domain-containing protein</fullName>
    </recommendedName>
</protein>
<name>A0A8C5W9C6_9ANUR</name>
<evidence type="ECO:0000256" key="12">
    <source>
        <dbReference type="SAM" id="MobiDB-lite"/>
    </source>
</evidence>
<evidence type="ECO:0000256" key="10">
    <source>
        <dbReference type="ARBA" id="ARBA00023242"/>
    </source>
</evidence>
<dbReference type="SMART" id="SM00233">
    <property type="entry name" value="PH"/>
    <property type="match status" value="2"/>
</dbReference>
<accession>A0A8C5W9C6</accession>
<keyword evidence="9" id="KW-0472">Membrane</keyword>
<keyword evidence="10" id="KW-0539">Nucleus</keyword>
<dbReference type="InterPro" id="IPR011993">
    <property type="entry name" value="PH-like_dom_sf"/>
</dbReference>
<dbReference type="CDD" id="cd13271">
    <property type="entry name" value="PH2_TAPP1_2"/>
    <property type="match status" value="1"/>
</dbReference>
<evidence type="ECO:0000259" key="13">
    <source>
        <dbReference type="PROSITE" id="PS50003"/>
    </source>
</evidence>
<dbReference type="GO" id="GO:0005886">
    <property type="term" value="C:plasma membrane"/>
    <property type="evidence" value="ECO:0007669"/>
    <property type="project" value="UniProtKB-SubCell"/>
</dbReference>
<dbReference type="InterPro" id="IPR051707">
    <property type="entry name" value="PI-Interact_SigTrans_Reg"/>
</dbReference>
<evidence type="ECO:0000256" key="8">
    <source>
        <dbReference type="ARBA" id="ARBA00023121"/>
    </source>
</evidence>
<dbReference type="GO" id="GO:0005634">
    <property type="term" value="C:nucleus"/>
    <property type="evidence" value="ECO:0007669"/>
    <property type="project" value="UniProtKB-SubCell"/>
</dbReference>
<dbReference type="PROSITE" id="PS50003">
    <property type="entry name" value="PH_DOMAIN"/>
    <property type="match status" value="2"/>
</dbReference>
<reference evidence="14" key="1">
    <citation type="submission" date="2025-08" db="UniProtKB">
        <authorList>
            <consortium name="Ensembl"/>
        </authorList>
    </citation>
    <scope>IDENTIFICATION</scope>
</reference>
<feature type="region of interest" description="Disordered" evidence="12">
    <location>
        <begin position="164"/>
        <end position="186"/>
    </location>
</feature>
<dbReference type="InterPro" id="IPR001849">
    <property type="entry name" value="PH_domain"/>
</dbReference>
<dbReference type="GeneTree" id="ENSGT00940000158064"/>
<comment type="function">
    <text evidence="11">Binds specifically to phosphatidylinositol 3,4-diphosphate (PtdIns3,4P2), but not to other phosphoinositides. May recruit other proteins to the plasma membrane.</text>
</comment>
<dbReference type="SUPFAM" id="SSF50729">
    <property type="entry name" value="PH domain-like"/>
    <property type="match status" value="2"/>
</dbReference>
<dbReference type="GO" id="GO:0008289">
    <property type="term" value="F:lipid binding"/>
    <property type="evidence" value="ECO:0007669"/>
    <property type="project" value="UniProtKB-KW"/>
</dbReference>
<dbReference type="FunFam" id="2.30.29.30:FF:000049">
    <property type="entry name" value="pleckstrin homology domain-containing family A member 1 isoform X1"/>
    <property type="match status" value="1"/>
</dbReference>
<keyword evidence="6" id="KW-0597">Phosphoprotein</keyword>
<keyword evidence="4" id="KW-1003">Cell membrane</keyword>
<feature type="compositionally biased region" description="Polar residues" evidence="12">
    <location>
        <begin position="164"/>
        <end position="173"/>
    </location>
</feature>
<evidence type="ECO:0000256" key="11">
    <source>
        <dbReference type="ARBA" id="ARBA00059661"/>
    </source>
</evidence>
<evidence type="ECO:0000313" key="14">
    <source>
        <dbReference type="Ensembl" id="ENSLLEP00000024577.1"/>
    </source>
</evidence>
<comment type="subcellular location">
    <subcellularLocation>
        <location evidence="2">Cell membrane</location>
        <topology evidence="2">Peripheral membrane protein</topology>
    </subcellularLocation>
    <subcellularLocation>
        <location evidence="3">Cytoplasm</location>
    </subcellularLocation>
    <subcellularLocation>
        <location evidence="1">Nucleus</location>
    </subcellularLocation>
</comment>
<evidence type="ECO:0000256" key="4">
    <source>
        <dbReference type="ARBA" id="ARBA00022475"/>
    </source>
</evidence>
<evidence type="ECO:0000256" key="1">
    <source>
        <dbReference type="ARBA" id="ARBA00004123"/>
    </source>
</evidence>
<dbReference type="OrthoDB" id="185175at2759"/>
<evidence type="ECO:0000256" key="9">
    <source>
        <dbReference type="ARBA" id="ARBA00023136"/>
    </source>
</evidence>